<dbReference type="PROSITE" id="PS51257">
    <property type="entry name" value="PROKAR_LIPOPROTEIN"/>
    <property type="match status" value="1"/>
</dbReference>
<evidence type="ECO:0000256" key="4">
    <source>
        <dbReference type="ARBA" id="ARBA00022729"/>
    </source>
</evidence>
<comment type="caution">
    <text evidence="6">The sequence shown here is derived from an EMBL/GenBank/DDBJ whole genome shotgun (WGS) entry which is preliminary data.</text>
</comment>
<dbReference type="AlphaFoldDB" id="A0A225VA49"/>
<name>A0A225VA49_9STRA</name>
<proteinExistence type="inferred from homology"/>
<sequence length="127" mass="14337">MRLSQFLLLTAFTFIACSISTTTATNDAPSTHLAISSNDEPVLESRRYLRDSKKTSKTMNAEDEERAAPNFKQYLGLMNNLKLSGAFSKLPGLQQLAWLQKRFGDKAGSILNLYNRYSKRLNVRAQM</sequence>
<comment type="subcellular location">
    <subcellularLocation>
        <location evidence="1 5">Secreted</location>
    </subcellularLocation>
</comment>
<dbReference type="OrthoDB" id="10443725at2759"/>
<comment type="function">
    <text evidence="5">Effector that suppresses plant defense responses during pathogen infection.</text>
</comment>
<accession>A0A225VA49</accession>
<gene>
    <name evidence="6" type="ORF">PHMEG_00026805</name>
</gene>
<dbReference type="Pfam" id="PF16810">
    <property type="entry name" value="RXLR"/>
    <property type="match status" value="1"/>
</dbReference>
<organism evidence="6 7">
    <name type="scientific">Phytophthora megakarya</name>
    <dbReference type="NCBI Taxonomy" id="4795"/>
    <lineage>
        <taxon>Eukaryota</taxon>
        <taxon>Sar</taxon>
        <taxon>Stramenopiles</taxon>
        <taxon>Oomycota</taxon>
        <taxon>Peronosporomycetes</taxon>
        <taxon>Peronosporales</taxon>
        <taxon>Peronosporaceae</taxon>
        <taxon>Phytophthora</taxon>
    </lineage>
</organism>
<reference evidence="7" key="1">
    <citation type="submission" date="2017-03" db="EMBL/GenBank/DDBJ databases">
        <title>Phytopthora megakarya and P. palmivora, two closely related causual agents of cacao black pod achieved similar genome size and gene model numbers by different mechanisms.</title>
        <authorList>
            <person name="Ali S."/>
            <person name="Shao J."/>
            <person name="Larry D.J."/>
            <person name="Kronmiller B."/>
            <person name="Shen D."/>
            <person name="Strem M.D."/>
            <person name="Melnick R.L."/>
            <person name="Guiltinan M.J."/>
            <person name="Tyler B.M."/>
            <person name="Meinhardt L.W."/>
            <person name="Bailey B.A."/>
        </authorList>
    </citation>
    <scope>NUCLEOTIDE SEQUENCE [LARGE SCALE GENOMIC DNA]</scope>
    <source>
        <strain evidence="7">zdho120</strain>
    </source>
</reference>
<evidence type="ECO:0000256" key="1">
    <source>
        <dbReference type="ARBA" id="ARBA00004613"/>
    </source>
</evidence>
<keyword evidence="7" id="KW-1185">Reference proteome</keyword>
<evidence type="ECO:0000256" key="5">
    <source>
        <dbReference type="RuleBase" id="RU367124"/>
    </source>
</evidence>
<protein>
    <recommendedName>
        <fullName evidence="5">RxLR effector protein</fullName>
    </recommendedName>
</protein>
<evidence type="ECO:0000313" key="6">
    <source>
        <dbReference type="EMBL" id="OWZ01748.1"/>
    </source>
</evidence>
<dbReference type="Proteomes" id="UP000198211">
    <property type="component" value="Unassembled WGS sequence"/>
</dbReference>
<comment type="domain">
    <text evidence="5">The RxLR-dEER motif acts to carry the protein into the host cell cytoplasm through binding to cell surface phosphatidylinositol-3-phosphate.</text>
</comment>
<keyword evidence="4 5" id="KW-0732">Signal</keyword>
<feature type="signal peptide" evidence="5">
    <location>
        <begin position="1"/>
        <end position="24"/>
    </location>
</feature>
<evidence type="ECO:0000256" key="2">
    <source>
        <dbReference type="ARBA" id="ARBA00010400"/>
    </source>
</evidence>
<evidence type="ECO:0000313" key="7">
    <source>
        <dbReference type="Proteomes" id="UP000198211"/>
    </source>
</evidence>
<comment type="similarity">
    <text evidence="2 5">Belongs to the RxLR effector family.</text>
</comment>
<dbReference type="InterPro" id="IPR031825">
    <property type="entry name" value="RXLR"/>
</dbReference>
<feature type="chain" id="PRO_5044953280" description="RxLR effector protein" evidence="5">
    <location>
        <begin position="25"/>
        <end position="127"/>
    </location>
</feature>
<keyword evidence="3 5" id="KW-0964">Secreted</keyword>
<dbReference type="EMBL" id="NBNE01006626">
    <property type="protein sequence ID" value="OWZ01748.1"/>
    <property type="molecule type" value="Genomic_DNA"/>
</dbReference>
<evidence type="ECO:0000256" key="3">
    <source>
        <dbReference type="ARBA" id="ARBA00022525"/>
    </source>
</evidence>